<dbReference type="SUPFAM" id="SSF53300">
    <property type="entry name" value="vWA-like"/>
    <property type="match status" value="1"/>
</dbReference>
<keyword evidence="3" id="KW-1185">Reference proteome</keyword>
<evidence type="ECO:0000313" key="3">
    <source>
        <dbReference type="Proteomes" id="UP000017148"/>
    </source>
</evidence>
<dbReference type="InterPro" id="IPR002881">
    <property type="entry name" value="DUF58"/>
</dbReference>
<dbReference type="Pfam" id="PF01882">
    <property type="entry name" value="DUF58"/>
    <property type="match status" value="1"/>
</dbReference>
<dbReference type="EMBL" id="ASJR01000002">
    <property type="protein sequence ID" value="ERP39118.1"/>
    <property type="molecule type" value="Genomic_DNA"/>
</dbReference>
<dbReference type="PATRIC" id="fig|1313304.3.peg.268"/>
<dbReference type="InterPro" id="IPR036465">
    <property type="entry name" value="vWFA_dom_sf"/>
</dbReference>
<dbReference type="AlphaFoldDB" id="U7DC11"/>
<reference evidence="2 3" key="1">
    <citation type="journal article" date="2013" name="Environ. Microbiol.">
        <title>Genome analysis of Chitinivibrio alkaliphilus gen. nov., sp. nov., a novel extremely haloalkaliphilic anaerobic chitinolytic bacterium from the candidate phylum Termite Group 3.</title>
        <authorList>
            <person name="Sorokin D.Y."/>
            <person name="Gumerov V.M."/>
            <person name="Rakitin A.L."/>
            <person name="Beletsky A.V."/>
            <person name="Damste J.S."/>
            <person name="Muyzer G."/>
            <person name="Mardanov A.V."/>
            <person name="Ravin N.V."/>
        </authorList>
    </citation>
    <scope>NUCLEOTIDE SEQUENCE [LARGE SCALE GENOMIC DNA]</scope>
    <source>
        <strain evidence="2 3">ACht1</strain>
    </source>
</reference>
<gene>
    <name evidence="2" type="ORF">CALK_0284</name>
</gene>
<proteinExistence type="predicted"/>
<dbReference type="CDD" id="cd00198">
    <property type="entry name" value="vWFA"/>
    <property type="match status" value="1"/>
</dbReference>
<evidence type="ECO:0000259" key="1">
    <source>
        <dbReference type="Pfam" id="PF01882"/>
    </source>
</evidence>
<dbReference type="PANTHER" id="PTHR33608:SF6">
    <property type="entry name" value="BLL2464 PROTEIN"/>
    <property type="match status" value="1"/>
</dbReference>
<comment type="caution">
    <text evidence="2">The sequence shown here is derived from an EMBL/GenBank/DDBJ whole genome shotgun (WGS) entry which is preliminary data.</text>
</comment>
<evidence type="ECO:0000313" key="2">
    <source>
        <dbReference type="EMBL" id="ERP39118.1"/>
    </source>
</evidence>
<dbReference type="eggNOG" id="COG1721">
    <property type="taxonomic scope" value="Bacteria"/>
</dbReference>
<feature type="domain" description="DUF58" evidence="1">
    <location>
        <begin position="42"/>
        <end position="255"/>
    </location>
</feature>
<dbReference type="Proteomes" id="UP000017148">
    <property type="component" value="Unassembled WGS sequence"/>
</dbReference>
<name>U7DC11_9BACT</name>
<dbReference type="PANTHER" id="PTHR33608">
    <property type="entry name" value="BLL2464 PROTEIN"/>
    <property type="match status" value="1"/>
</dbReference>
<dbReference type="Gene3D" id="3.40.50.410">
    <property type="entry name" value="von Willebrand factor, type A domain"/>
    <property type="match status" value="1"/>
</dbReference>
<accession>U7DC11</accession>
<dbReference type="STRING" id="1313304.CALK_0284"/>
<organism evidence="2 3">
    <name type="scientific">Chitinivibrio alkaliphilus ACht1</name>
    <dbReference type="NCBI Taxonomy" id="1313304"/>
    <lineage>
        <taxon>Bacteria</taxon>
        <taxon>Pseudomonadati</taxon>
        <taxon>Fibrobacterota</taxon>
        <taxon>Chitinivibrionia</taxon>
        <taxon>Chitinivibrionales</taxon>
        <taxon>Chitinivibrionaceae</taxon>
        <taxon>Chitinivibrio</taxon>
    </lineage>
</organism>
<dbReference type="RefSeq" id="WP_022635831.1">
    <property type="nucleotide sequence ID" value="NZ_ASJR01000002.1"/>
</dbReference>
<sequence>MLPREVLRSVRRIEITTRSMVDSIMGGEYKTVFKGNGMEFADVRPYIEGDDVRSIDWNVTARTGEPYIKKNEEERELTVLLAIDMSASEDFGTRVHFKSRMIAELGALLGFSAIRNNDQVGLVLFTDRIERFIPPRKGRKHVLHLIRELLYFRPRGTGTDITAALRYINSIQKRKAVLFLVSDFLSEFSYERSLQATARRHDLIAVTVEDRREYELPAMGLVDLVDPETGKKCVIDTGSRRVRDAFARKAALHREKRQALLKKNRIDTFSIDTERGYAEPLISFFHRREVRA</sequence>
<protein>
    <recommendedName>
        <fullName evidence="1">DUF58 domain-containing protein</fullName>
    </recommendedName>
</protein>
<dbReference type="OrthoDB" id="9776116at2"/>